<feature type="transmembrane region" description="Helical" evidence="1">
    <location>
        <begin position="20"/>
        <end position="38"/>
    </location>
</feature>
<feature type="transmembrane region" description="Helical" evidence="1">
    <location>
        <begin position="153"/>
        <end position="172"/>
    </location>
</feature>
<gene>
    <name evidence="2" type="ORF">F3168_09320</name>
</gene>
<feature type="transmembrane region" description="Helical" evidence="1">
    <location>
        <begin position="179"/>
        <end position="199"/>
    </location>
</feature>
<keyword evidence="1" id="KW-0812">Transmembrane</keyword>
<proteinExistence type="predicted"/>
<sequence>MTATLPVDHANSDQFVHIRVLIGVILGLSIGKLLQGFANLAEHPYRRRIWWVHLGWTLWALLSVVGFWWWEYGLSHLRDWTFATYLFVFGYAACYFMICALLFPADMAEWPGYDDYFLARRRWFFGLVAFTAILDIGDGQIKGAAYVSGLGLPYLLQTGILLAICAIGAFSARRNVQAGLLLVALGGRLLFFFTTYYRLG</sequence>
<organism evidence="2 3">
    <name type="scientific">Sandarakinorhabdus fusca</name>
    <dbReference type="NCBI Taxonomy" id="1439888"/>
    <lineage>
        <taxon>Bacteria</taxon>
        <taxon>Pseudomonadati</taxon>
        <taxon>Pseudomonadota</taxon>
        <taxon>Alphaproteobacteria</taxon>
        <taxon>Sphingomonadales</taxon>
        <taxon>Sphingosinicellaceae</taxon>
        <taxon>Sandarakinorhabdus</taxon>
    </lineage>
</organism>
<protein>
    <submittedName>
        <fullName evidence="2">Uncharacterized protein</fullName>
    </submittedName>
</protein>
<keyword evidence="3" id="KW-1185">Reference proteome</keyword>
<reference evidence="2 3" key="1">
    <citation type="submission" date="2019-09" db="EMBL/GenBank/DDBJ databases">
        <title>Polymorphobacter sp. isolated from a lake in China.</title>
        <authorList>
            <person name="Liu Z."/>
        </authorList>
    </citation>
    <scope>NUCLEOTIDE SEQUENCE [LARGE SCALE GENOMIC DNA]</scope>
    <source>
        <strain evidence="2 3">D40P</strain>
    </source>
</reference>
<dbReference type="AlphaFoldDB" id="A0A7C9KIM3"/>
<dbReference type="Proteomes" id="UP000481327">
    <property type="component" value="Unassembled WGS sequence"/>
</dbReference>
<feature type="transmembrane region" description="Helical" evidence="1">
    <location>
        <begin position="123"/>
        <end position="141"/>
    </location>
</feature>
<evidence type="ECO:0000256" key="1">
    <source>
        <dbReference type="SAM" id="Phobius"/>
    </source>
</evidence>
<feature type="transmembrane region" description="Helical" evidence="1">
    <location>
        <begin position="50"/>
        <end position="70"/>
    </location>
</feature>
<feature type="transmembrane region" description="Helical" evidence="1">
    <location>
        <begin position="82"/>
        <end position="103"/>
    </location>
</feature>
<dbReference type="EMBL" id="WIOL01000003">
    <property type="protein sequence ID" value="MQT17461.1"/>
    <property type="molecule type" value="Genomic_DNA"/>
</dbReference>
<accession>A0A7C9KIM3</accession>
<keyword evidence="1" id="KW-0472">Membrane</keyword>
<keyword evidence="1" id="KW-1133">Transmembrane helix</keyword>
<dbReference type="OrthoDB" id="9803673at2"/>
<name>A0A7C9KIM3_9SPHN</name>
<comment type="caution">
    <text evidence="2">The sequence shown here is derived from an EMBL/GenBank/DDBJ whole genome shotgun (WGS) entry which is preliminary data.</text>
</comment>
<evidence type="ECO:0000313" key="2">
    <source>
        <dbReference type="EMBL" id="MQT17461.1"/>
    </source>
</evidence>
<dbReference type="RefSeq" id="WP_152577923.1">
    <property type="nucleotide sequence ID" value="NZ_JAATJI010000002.1"/>
</dbReference>
<evidence type="ECO:0000313" key="3">
    <source>
        <dbReference type="Proteomes" id="UP000481327"/>
    </source>
</evidence>